<dbReference type="EMBL" id="LGSS01000016">
    <property type="protein sequence ID" value="KNF07457.1"/>
    <property type="molecule type" value="Genomic_DNA"/>
</dbReference>
<proteinExistence type="predicted"/>
<gene>
    <name evidence="1" type="ORF">CLPU_16c00100</name>
</gene>
<evidence type="ECO:0008006" key="3">
    <source>
        <dbReference type="Google" id="ProtNLM"/>
    </source>
</evidence>
<comment type="caution">
    <text evidence="1">The sequence shown here is derived from an EMBL/GenBank/DDBJ whole genome shotgun (WGS) entry which is preliminary data.</text>
</comment>
<dbReference type="Proteomes" id="UP000037267">
    <property type="component" value="Unassembled WGS sequence"/>
</dbReference>
<evidence type="ECO:0000313" key="2">
    <source>
        <dbReference type="Proteomes" id="UP000037267"/>
    </source>
</evidence>
<accession>A0A0L0W7Q3</accession>
<keyword evidence="2" id="KW-1185">Reference proteome</keyword>
<protein>
    <recommendedName>
        <fullName evidence="3">Small, acid-soluble spore protein, alpha/beta type</fullName>
    </recommendedName>
</protein>
<organism evidence="1 2">
    <name type="scientific">Gottschalkia purinilytica</name>
    <name type="common">Clostridium purinilyticum</name>
    <dbReference type="NCBI Taxonomy" id="1503"/>
    <lineage>
        <taxon>Bacteria</taxon>
        <taxon>Bacillati</taxon>
        <taxon>Bacillota</taxon>
        <taxon>Tissierellia</taxon>
        <taxon>Tissierellales</taxon>
        <taxon>Gottschalkiaceae</taxon>
        <taxon>Gottschalkia</taxon>
    </lineage>
</organism>
<sequence length="62" mass="7102">MNKGNKFSSKSKFSSDSFKEEIAQDMEISFRDRENNMTKVTDSFIDSVKKTSIDKESNLGRS</sequence>
<dbReference type="RefSeq" id="WP_050356174.1">
    <property type="nucleotide sequence ID" value="NZ_LGSS01000016.1"/>
</dbReference>
<evidence type="ECO:0000313" key="1">
    <source>
        <dbReference type="EMBL" id="KNF07457.1"/>
    </source>
</evidence>
<dbReference type="STRING" id="1503.CLPU_16c00100"/>
<name>A0A0L0W7Q3_GOTPU</name>
<dbReference type="AlphaFoldDB" id="A0A0L0W7Q3"/>
<reference evidence="2" key="1">
    <citation type="submission" date="2015-07" db="EMBL/GenBank/DDBJ databases">
        <title>Draft genome sequence of the purine-degrading Gottschalkia purinilyticum DSM 1384 (formerly Clostridium purinilyticum).</title>
        <authorList>
            <person name="Poehlein A."/>
            <person name="Schiel-Bengelsdorf B."/>
            <person name="Bengelsdorf F.R."/>
            <person name="Daniel R."/>
            <person name="Duerre P."/>
        </authorList>
    </citation>
    <scope>NUCLEOTIDE SEQUENCE [LARGE SCALE GENOMIC DNA]</scope>
    <source>
        <strain evidence="2">DSM 1384</strain>
    </source>
</reference>